<reference evidence="2" key="1">
    <citation type="submission" date="2018-02" db="EMBL/GenBank/DDBJ databases">
        <authorList>
            <person name="Cohen D.B."/>
            <person name="Kent A.D."/>
        </authorList>
    </citation>
    <scope>NUCLEOTIDE SEQUENCE</scope>
</reference>
<accession>A0A2N9ISG3</accession>
<feature type="compositionally biased region" description="Acidic residues" evidence="1">
    <location>
        <begin position="18"/>
        <end position="38"/>
    </location>
</feature>
<gene>
    <name evidence="2" type="ORF">FSB_LOCUS55674</name>
</gene>
<organism evidence="2">
    <name type="scientific">Fagus sylvatica</name>
    <name type="common">Beechnut</name>
    <dbReference type="NCBI Taxonomy" id="28930"/>
    <lineage>
        <taxon>Eukaryota</taxon>
        <taxon>Viridiplantae</taxon>
        <taxon>Streptophyta</taxon>
        <taxon>Embryophyta</taxon>
        <taxon>Tracheophyta</taxon>
        <taxon>Spermatophyta</taxon>
        <taxon>Magnoliopsida</taxon>
        <taxon>eudicotyledons</taxon>
        <taxon>Gunneridae</taxon>
        <taxon>Pentapetalae</taxon>
        <taxon>rosids</taxon>
        <taxon>fabids</taxon>
        <taxon>Fagales</taxon>
        <taxon>Fagaceae</taxon>
        <taxon>Fagus</taxon>
    </lineage>
</organism>
<protein>
    <submittedName>
        <fullName evidence="2">Uncharacterized protein</fullName>
    </submittedName>
</protein>
<feature type="region of interest" description="Disordered" evidence="1">
    <location>
        <begin position="1"/>
        <end position="70"/>
    </location>
</feature>
<dbReference type="AlphaFoldDB" id="A0A2N9ISG3"/>
<sequence>MGSKRSSHLDDPPTASSSEEEEEETLSEEEETSSEEEEAAPKISSLPSTPVTDKKPQPKNPDPAPVLPSSSSSLYIWVLADQSFFNLLQVEVS</sequence>
<dbReference type="EMBL" id="OIVN01006207">
    <property type="protein sequence ID" value="SPD27792.1"/>
    <property type="molecule type" value="Genomic_DNA"/>
</dbReference>
<evidence type="ECO:0000313" key="2">
    <source>
        <dbReference type="EMBL" id="SPD27792.1"/>
    </source>
</evidence>
<name>A0A2N9ISG3_FAGSY</name>
<evidence type="ECO:0000256" key="1">
    <source>
        <dbReference type="SAM" id="MobiDB-lite"/>
    </source>
</evidence>
<proteinExistence type="predicted"/>